<reference evidence="2 3" key="1">
    <citation type="submission" date="2019-02" db="EMBL/GenBank/DDBJ databases">
        <title>Genome sequencing of the rare red list fungi Antrodiella citrinella (Flaviporus citrinellus).</title>
        <authorList>
            <person name="Buettner E."/>
            <person name="Kellner H."/>
        </authorList>
    </citation>
    <scope>NUCLEOTIDE SEQUENCE [LARGE SCALE GENOMIC DNA]</scope>
    <source>
        <strain evidence="2 3">DSM 108506</strain>
    </source>
</reference>
<feature type="compositionally biased region" description="Polar residues" evidence="1">
    <location>
        <begin position="40"/>
        <end position="50"/>
    </location>
</feature>
<proteinExistence type="predicted"/>
<sequence length="140" mass="15358">MSNTPTPQPSSGYASPNPSSSAGTPPSSRPNNAAAHAKTKPTNVFSNDGSFLQRFQHLKKDEEEKKKQEEVLARKRQFDSRFKARGKRPSPESADDEAVTESPAKKTKTDAPLTQYEKEVKSYAGRSLKDNGIGVRPLVK</sequence>
<dbReference type="AlphaFoldDB" id="A0A4S4N0M0"/>
<keyword evidence="3" id="KW-1185">Reference proteome</keyword>
<feature type="compositionally biased region" description="Basic and acidic residues" evidence="1">
    <location>
        <begin position="58"/>
        <end position="82"/>
    </location>
</feature>
<gene>
    <name evidence="2" type="ORF">EUX98_g1772</name>
</gene>
<feature type="compositionally biased region" description="Low complexity" evidence="1">
    <location>
        <begin position="9"/>
        <end position="23"/>
    </location>
</feature>
<feature type="region of interest" description="Disordered" evidence="1">
    <location>
        <begin position="1"/>
        <end position="117"/>
    </location>
</feature>
<evidence type="ECO:0000313" key="2">
    <source>
        <dbReference type="EMBL" id="THH32416.1"/>
    </source>
</evidence>
<name>A0A4S4N0M0_9APHY</name>
<dbReference type="EMBL" id="SGPM01000022">
    <property type="protein sequence ID" value="THH32416.1"/>
    <property type="molecule type" value="Genomic_DNA"/>
</dbReference>
<protein>
    <submittedName>
        <fullName evidence="2">Uncharacterized protein</fullName>
    </submittedName>
</protein>
<evidence type="ECO:0000256" key="1">
    <source>
        <dbReference type="SAM" id="MobiDB-lite"/>
    </source>
</evidence>
<organism evidence="2 3">
    <name type="scientific">Antrodiella citrinella</name>
    <dbReference type="NCBI Taxonomy" id="2447956"/>
    <lineage>
        <taxon>Eukaryota</taxon>
        <taxon>Fungi</taxon>
        <taxon>Dikarya</taxon>
        <taxon>Basidiomycota</taxon>
        <taxon>Agaricomycotina</taxon>
        <taxon>Agaricomycetes</taxon>
        <taxon>Polyporales</taxon>
        <taxon>Steccherinaceae</taxon>
        <taxon>Antrodiella</taxon>
    </lineage>
</organism>
<comment type="caution">
    <text evidence="2">The sequence shown here is derived from an EMBL/GenBank/DDBJ whole genome shotgun (WGS) entry which is preliminary data.</text>
</comment>
<dbReference type="Proteomes" id="UP000308730">
    <property type="component" value="Unassembled WGS sequence"/>
</dbReference>
<evidence type="ECO:0000313" key="3">
    <source>
        <dbReference type="Proteomes" id="UP000308730"/>
    </source>
</evidence>
<dbReference type="OrthoDB" id="5544050at2759"/>
<accession>A0A4S4N0M0</accession>